<dbReference type="InterPro" id="IPR010976">
    <property type="entry name" value="B-phosphoglucomutase_hydrolase"/>
</dbReference>
<dbReference type="InterPro" id="IPR036412">
    <property type="entry name" value="HAD-like_sf"/>
</dbReference>
<dbReference type="InterPro" id="IPR006439">
    <property type="entry name" value="HAD-SF_hydro_IA"/>
</dbReference>
<evidence type="ECO:0000313" key="2">
    <source>
        <dbReference type="EMBL" id="KFZ38983.1"/>
    </source>
</evidence>
<dbReference type="SFLD" id="SFLDS00003">
    <property type="entry name" value="Haloacid_Dehalogenase"/>
    <property type="match status" value="1"/>
</dbReference>
<dbReference type="InterPro" id="IPR051806">
    <property type="entry name" value="HAD-like_SPP"/>
</dbReference>
<evidence type="ECO:0000313" key="3">
    <source>
        <dbReference type="Proteomes" id="UP000029264"/>
    </source>
</evidence>
<dbReference type="InterPro" id="IPR041492">
    <property type="entry name" value="HAD_2"/>
</dbReference>
<dbReference type="Pfam" id="PF13419">
    <property type="entry name" value="HAD_2"/>
    <property type="match status" value="1"/>
</dbReference>
<sequence>MIDLSRYRGIIFDMDGTLIDSMGSHQSAWRAVCEEYGYPWDEAYMYSLGGVPTLQTVVVLNEKYGMSHNAEIVAARKKLIWEEGDHTPTVIADTFAVFEHYRPSMKIGVGTGAERGHALDMLNATGILSRIDALVTASDVENGKPAPDTFLNVALQLGLTPAECIVFEDTQIGANAAAAAGMDCVIVKDGKIQC</sequence>
<dbReference type="InterPro" id="IPR023214">
    <property type="entry name" value="HAD_sf"/>
</dbReference>
<organism evidence="2 3">
    <name type="scientific">Shewanella mangrovi</name>
    <dbReference type="NCBI Taxonomy" id="1515746"/>
    <lineage>
        <taxon>Bacteria</taxon>
        <taxon>Pseudomonadati</taxon>
        <taxon>Pseudomonadota</taxon>
        <taxon>Gammaproteobacteria</taxon>
        <taxon>Alteromonadales</taxon>
        <taxon>Shewanellaceae</taxon>
        <taxon>Shewanella</taxon>
    </lineage>
</organism>
<dbReference type="STRING" id="1515746.HR45_00850"/>
<dbReference type="OrthoDB" id="9800058at2"/>
<dbReference type="Gene3D" id="3.40.50.1000">
    <property type="entry name" value="HAD superfamily/HAD-like"/>
    <property type="match status" value="1"/>
</dbReference>
<dbReference type="NCBIfam" id="TIGR01509">
    <property type="entry name" value="HAD-SF-IA-v3"/>
    <property type="match status" value="1"/>
</dbReference>
<dbReference type="PANTHER" id="PTHR43481:SF4">
    <property type="entry name" value="GLYCEROL-1-PHOSPHATE PHOSPHOHYDROLASE 1-RELATED"/>
    <property type="match status" value="1"/>
</dbReference>
<reference evidence="2 3" key="1">
    <citation type="submission" date="2014-06" db="EMBL/GenBank/DDBJ databases">
        <title>Shewanella sp. YQH10.</title>
        <authorList>
            <person name="Liu Y."/>
            <person name="Zeng R."/>
        </authorList>
    </citation>
    <scope>NUCLEOTIDE SEQUENCE [LARGE SCALE GENOMIC DNA]</scope>
    <source>
        <strain evidence="2 3">YQH10</strain>
    </source>
</reference>
<dbReference type="PANTHER" id="PTHR43481">
    <property type="entry name" value="FRUCTOSE-1-PHOSPHATE PHOSPHATASE"/>
    <property type="match status" value="1"/>
</dbReference>
<dbReference type="SUPFAM" id="SSF56784">
    <property type="entry name" value="HAD-like"/>
    <property type="match status" value="1"/>
</dbReference>
<protein>
    <submittedName>
        <fullName evidence="2">Carotenoid dehydrogenase</fullName>
    </submittedName>
</protein>
<comment type="similarity">
    <text evidence="1">Belongs to the HAD-like hydrolase superfamily. CbbY/CbbZ/Gph/YieH family.</text>
</comment>
<keyword evidence="3" id="KW-1185">Reference proteome</keyword>
<dbReference type="RefSeq" id="WP_037438759.1">
    <property type="nucleotide sequence ID" value="NZ_JPEO01000001.1"/>
</dbReference>
<dbReference type="eggNOG" id="COG0637">
    <property type="taxonomic scope" value="Bacteria"/>
</dbReference>
<dbReference type="InterPro" id="IPR023198">
    <property type="entry name" value="PGP-like_dom2"/>
</dbReference>
<dbReference type="NCBIfam" id="TIGR02009">
    <property type="entry name" value="PGMB-YQAB-SF"/>
    <property type="match status" value="1"/>
</dbReference>
<dbReference type="CDD" id="cd07505">
    <property type="entry name" value="HAD_BPGM-like"/>
    <property type="match status" value="1"/>
</dbReference>
<dbReference type="Gene3D" id="1.10.150.240">
    <property type="entry name" value="Putative phosphatase, domain 2"/>
    <property type="match status" value="1"/>
</dbReference>
<comment type="caution">
    <text evidence="2">The sequence shown here is derived from an EMBL/GenBank/DDBJ whole genome shotgun (WGS) entry which is preliminary data.</text>
</comment>
<dbReference type="EMBL" id="JPEO01000001">
    <property type="protein sequence ID" value="KFZ38983.1"/>
    <property type="molecule type" value="Genomic_DNA"/>
</dbReference>
<name>A0A094LUT1_9GAMM</name>
<dbReference type="SFLD" id="SFLDG01129">
    <property type="entry name" value="C1.5:_HAD__Beta-PGM__Phosphata"/>
    <property type="match status" value="1"/>
</dbReference>
<proteinExistence type="inferred from homology"/>
<dbReference type="AlphaFoldDB" id="A0A094LUT1"/>
<dbReference type="Proteomes" id="UP000029264">
    <property type="component" value="Unassembled WGS sequence"/>
</dbReference>
<evidence type="ECO:0000256" key="1">
    <source>
        <dbReference type="ARBA" id="ARBA00006171"/>
    </source>
</evidence>
<gene>
    <name evidence="2" type="ORF">HR45_00850</name>
</gene>
<dbReference type="GO" id="GO:0050308">
    <property type="term" value="F:sugar-phosphatase activity"/>
    <property type="evidence" value="ECO:0007669"/>
    <property type="project" value="TreeGrafter"/>
</dbReference>
<accession>A0A094LUT1</accession>